<dbReference type="PANTHER" id="PTHR47197">
    <property type="entry name" value="PROTEIN NIRF"/>
    <property type="match status" value="1"/>
</dbReference>
<proteinExistence type="predicted"/>
<evidence type="ECO:0000256" key="2">
    <source>
        <dbReference type="SAM" id="SignalP"/>
    </source>
</evidence>
<dbReference type="InterPro" id="IPR051200">
    <property type="entry name" value="Host-pathogen_enzymatic-act"/>
</dbReference>
<dbReference type="Proteomes" id="UP000243084">
    <property type="component" value="Unassembled WGS sequence"/>
</dbReference>
<feature type="signal peptide" evidence="2">
    <location>
        <begin position="1"/>
        <end position="22"/>
    </location>
</feature>
<sequence>MKPAIAALGLLGALLAGTPALAATVYVANEHAGSLTVIDEKRNTTRTLALDVLPHNLDLTPDGKTLLIAGMSRGHAQGGHDGHAEQGGLLLLLDADTAAVPAKVVAVGGHPAHVVPDRSGSLAFVTDAASHAVVVVDLAAGQVMERIAVGRYPHGLRLSPDGRTLAVANRDSDDVSLIDVSSRTQTGRIAVGRQPVQVAFTPDGQRLFVSLSGENAVAAVDLHSRARTATYPVGPIPIQLAVTPDGAKLVVANQGSQSKPGHSLSILETATGRLIATTEVGKGAHGVSIAGNGSRAYVSNAFEDSVSVVALDSHKELTRYPTAAAPNGIVAR</sequence>
<dbReference type="EMBL" id="FOXM01000002">
    <property type="protein sequence ID" value="SFP40266.1"/>
    <property type="molecule type" value="Genomic_DNA"/>
</dbReference>
<evidence type="ECO:0000313" key="5">
    <source>
        <dbReference type="Proteomes" id="UP000243084"/>
    </source>
</evidence>
<dbReference type="SUPFAM" id="SSF50974">
    <property type="entry name" value="Nitrous oxide reductase, N-terminal domain"/>
    <property type="match status" value="1"/>
</dbReference>
<dbReference type="RefSeq" id="WP_175526586.1">
    <property type="nucleotide sequence ID" value="NZ_FOXM01000002.1"/>
</dbReference>
<dbReference type="Pfam" id="PF21783">
    <property type="entry name" value="YNCE"/>
    <property type="match status" value="1"/>
</dbReference>
<reference evidence="5" key="1">
    <citation type="submission" date="2016-10" db="EMBL/GenBank/DDBJ databases">
        <authorList>
            <person name="Varghese N."/>
            <person name="Submissions S."/>
        </authorList>
    </citation>
    <scope>NUCLEOTIDE SEQUENCE [LARGE SCALE GENOMIC DNA]</scope>
    <source>
        <strain evidence="5">JCM 18195</strain>
    </source>
</reference>
<dbReference type="InterPro" id="IPR015943">
    <property type="entry name" value="WD40/YVTN_repeat-like_dom_sf"/>
</dbReference>
<accession>A0A1I5Q331</accession>
<evidence type="ECO:0000256" key="1">
    <source>
        <dbReference type="ARBA" id="ARBA00022729"/>
    </source>
</evidence>
<organism evidence="4 5">
    <name type="scientific">Geopseudomonas sagittaria</name>
    <dbReference type="NCBI Taxonomy" id="1135990"/>
    <lineage>
        <taxon>Bacteria</taxon>
        <taxon>Pseudomonadati</taxon>
        <taxon>Pseudomonadota</taxon>
        <taxon>Gammaproteobacteria</taxon>
        <taxon>Pseudomonadales</taxon>
        <taxon>Pseudomonadaceae</taxon>
        <taxon>Geopseudomonas</taxon>
    </lineage>
</organism>
<feature type="domain" description="YNCE-like beta-propeller" evidence="3">
    <location>
        <begin position="118"/>
        <end position="205"/>
    </location>
</feature>
<evidence type="ECO:0000259" key="3">
    <source>
        <dbReference type="Pfam" id="PF21783"/>
    </source>
</evidence>
<dbReference type="PANTHER" id="PTHR47197:SF3">
    <property type="entry name" value="DIHYDRO-HEME D1 DEHYDROGENASE"/>
    <property type="match status" value="1"/>
</dbReference>
<gene>
    <name evidence="4" type="ORF">SAMN05216229_102153</name>
</gene>
<protein>
    <submittedName>
        <fullName evidence="4">40-residue YVTN family beta-propeller repeat-containing protein</fullName>
    </submittedName>
</protein>
<keyword evidence="1 2" id="KW-0732">Signal</keyword>
<dbReference type="Gene3D" id="2.130.10.10">
    <property type="entry name" value="YVTN repeat-like/Quinoprotein amine dehydrogenase"/>
    <property type="match status" value="2"/>
</dbReference>
<dbReference type="InterPro" id="IPR011045">
    <property type="entry name" value="N2O_reductase_N"/>
</dbReference>
<evidence type="ECO:0000313" key="4">
    <source>
        <dbReference type="EMBL" id="SFP40266.1"/>
    </source>
</evidence>
<feature type="chain" id="PRO_5017416752" evidence="2">
    <location>
        <begin position="23"/>
        <end position="332"/>
    </location>
</feature>
<dbReference type="InterPro" id="IPR048433">
    <property type="entry name" value="YNCE-like_beta-prop"/>
</dbReference>
<dbReference type="AlphaFoldDB" id="A0A1I5Q331"/>
<dbReference type="NCBIfam" id="TIGR02276">
    <property type="entry name" value="beta_rpt_yvtn"/>
    <property type="match status" value="1"/>
</dbReference>
<keyword evidence="5" id="KW-1185">Reference proteome</keyword>
<dbReference type="InterPro" id="IPR011964">
    <property type="entry name" value="YVTN_b-propeller_repeat"/>
</dbReference>
<name>A0A1I5Q331_9GAMM</name>